<proteinExistence type="predicted"/>
<organism evidence="1 2">
    <name type="scientific">Melastoma candidum</name>
    <dbReference type="NCBI Taxonomy" id="119954"/>
    <lineage>
        <taxon>Eukaryota</taxon>
        <taxon>Viridiplantae</taxon>
        <taxon>Streptophyta</taxon>
        <taxon>Embryophyta</taxon>
        <taxon>Tracheophyta</taxon>
        <taxon>Spermatophyta</taxon>
        <taxon>Magnoliopsida</taxon>
        <taxon>eudicotyledons</taxon>
        <taxon>Gunneridae</taxon>
        <taxon>Pentapetalae</taxon>
        <taxon>rosids</taxon>
        <taxon>malvids</taxon>
        <taxon>Myrtales</taxon>
        <taxon>Melastomataceae</taxon>
        <taxon>Melastomatoideae</taxon>
        <taxon>Melastomateae</taxon>
        <taxon>Melastoma</taxon>
    </lineage>
</organism>
<protein>
    <submittedName>
        <fullName evidence="1">Uncharacterized protein</fullName>
    </submittedName>
</protein>
<sequence length="450" mass="49244">MGCFLACFGSSKDGSNSKRAKRGKRRVGGGVGVGVRGMSPDQLQTSFTSQSAQVIALPQQDIPVKPPSDLAPNISEKREEESSGSSQRKVRFDSNIIAYEHVSTEEEPENTPEEQASGNAPKADQSESLKEESSVTTSVSSYPPSHRYENCRDSDDEFGYWVDSEESDLDGEGGDSNDLSDDDGGEGDSVADDIDRTSHVPILAGRKSNLVEKSSSLLHQNGLDRNTYIPPVLRPVENLSQWKSVKAKGIRAPSSKQRKENFTSDLETMISSSDNKAFMEASSHVEEKLRGPNNSTQEMLVDASLSTWLTSSGNMSISEKSMAGLDDAVSLKSVSVGSSSPRYLDDRPILGALTVEELRKYSPKSSPRKSPSRSPDEMPLIGTVGTYWCDKKLERDSQSASSFKGIPNTTSKYREDVKVEWHSTPFETRLERALSEGADQQPYQAYTRVV</sequence>
<keyword evidence="2" id="KW-1185">Reference proteome</keyword>
<reference evidence="2" key="1">
    <citation type="journal article" date="2023" name="Front. Plant Sci.">
        <title>Chromosomal-level genome assembly of Melastoma candidum provides insights into trichome evolution.</title>
        <authorList>
            <person name="Zhong Y."/>
            <person name="Wu W."/>
            <person name="Sun C."/>
            <person name="Zou P."/>
            <person name="Liu Y."/>
            <person name="Dai S."/>
            <person name="Zhou R."/>
        </authorList>
    </citation>
    <scope>NUCLEOTIDE SEQUENCE [LARGE SCALE GENOMIC DNA]</scope>
</reference>
<evidence type="ECO:0000313" key="2">
    <source>
        <dbReference type="Proteomes" id="UP001057402"/>
    </source>
</evidence>
<dbReference type="EMBL" id="CM042887">
    <property type="protein sequence ID" value="KAI4331548.1"/>
    <property type="molecule type" value="Genomic_DNA"/>
</dbReference>
<name>A0ACB9N679_9MYRT</name>
<gene>
    <name evidence="1" type="ORF">MLD38_029731</name>
</gene>
<accession>A0ACB9N679</accession>
<evidence type="ECO:0000313" key="1">
    <source>
        <dbReference type="EMBL" id="KAI4331548.1"/>
    </source>
</evidence>
<comment type="caution">
    <text evidence="1">The sequence shown here is derived from an EMBL/GenBank/DDBJ whole genome shotgun (WGS) entry which is preliminary data.</text>
</comment>
<dbReference type="Proteomes" id="UP001057402">
    <property type="component" value="Chromosome 8"/>
</dbReference>